<sequence length="161" mass="18361">MAANSTVESAVAIRNEENREQEKPVDREKTCPLLLRVFCAMGRHHGLGDYARGNVPTSELQIYTWTDATLLEIMGLVREVNYEARRRGTHFSFAQIYPDSRNPGNSGYSRRDMGRTICGERGPDDLKTLKQCRFSIGDYIDIAITTPMRVGNQGNRRFRPY</sequence>
<organism evidence="7">
    <name type="scientific">Moina brachiata</name>
    <dbReference type="NCBI Taxonomy" id="675436"/>
    <lineage>
        <taxon>Eukaryota</taxon>
        <taxon>Metazoa</taxon>
        <taxon>Ecdysozoa</taxon>
        <taxon>Arthropoda</taxon>
        <taxon>Crustacea</taxon>
        <taxon>Branchiopoda</taxon>
        <taxon>Diplostraca</taxon>
        <taxon>Cladocera</taxon>
        <taxon>Anomopoda</taxon>
        <taxon>Moinidae</taxon>
        <taxon>Moina</taxon>
    </lineage>
</organism>
<dbReference type="PANTHER" id="PTHR13082">
    <property type="entry name" value="SAP18"/>
    <property type="match status" value="1"/>
</dbReference>
<keyword evidence="2" id="KW-0678">Repressor</keyword>
<comment type="similarity">
    <text evidence="1">Belongs to the SAP18 family.</text>
</comment>
<dbReference type="GO" id="GO:0003714">
    <property type="term" value="F:transcription corepressor activity"/>
    <property type="evidence" value="ECO:0007669"/>
    <property type="project" value="TreeGrafter"/>
</dbReference>
<proteinExistence type="evidence at transcript level"/>
<dbReference type="EMBL" id="LR023737">
    <property type="protein sequence ID" value="SVE93356.1"/>
    <property type="molecule type" value="mRNA"/>
</dbReference>
<keyword evidence="4" id="KW-0804">Transcription</keyword>
<evidence type="ECO:0000256" key="3">
    <source>
        <dbReference type="ARBA" id="ARBA00023015"/>
    </source>
</evidence>
<dbReference type="Gene3D" id="3.10.20.550">
    <property type="entry name" value="ASAP complex, SAP18 subunit"/>
    <property type="match status" value="1"/>
</dbReference>
<evidence type="ECO:0000256" key="1">
    <source>
        <dbReference type="ARBA" id="ARBA00009143"/>
    </source>
</evidence>
<dbReference type="Pfam" id="PF06487">
    <property type="entry name" value="SAP18"/>
    <property type="match status" value="1"/>
</dbReference>
<evidence type="ECO:0000313" key="7">
    <source>
        <dbReference type="EMBL" id="SVE93356.1"/>
    </source>
</evidence>
<protein>
    <recommendedName>
        <fullName evidence="5">18 kDa Sin3-associated polypeptide</fullName>
    </recommendedName>
</protein>
<reference evidence="7" key="1">
    <citation type="submission" date="2018-08" db="EMBL/GenBank/DDBJ databases">
        <authorList>
            <person name="Cornetti L."/>
        </authorList>
    </citation>
    <scope>NUCLEOTIDE SEQUENCE</scope>
    <source>
        <strain evidence="7">DE-FRO-2-1</strain>
    </source>
</reference>
<evidence type="ECO:0000256" key="2">
    <source>
        <dbReference type="ARBA" id="ARBA00022491"/>
    </source>
</evidence>
<evidence type="ECO:0000256" key="6">
    <source>
        <dbReference type="SAM" id="MobiDB-lite"/>
    </source>
</evidence>
<keyword evidence="3" id="KW-0805">Transcription regulation</keyword>
<dbReference type="InterPro" id="IPR010516">
    <property type="entry name" value="SAP18"/>
</dbReference>
<dbReference type="FunFam" id="3.10.20.550:FF:000001">
    <property type="entry name" value="Histone deacetylase complex subunit SAP18"/>
    <property type="match status" value="1"/>
</dbReference>
<feature type="region of interest" description="Disordered" evidence="6">
    <location>
        <begin position="1"/>
        <end position="26"/>
    </location>
</feature>
<dbReference type="PANTHER" id="PTHR13082:SF0">
    <property type="entry name" value="HISTONE DEACETYLASE COMPLEX SUBUNIT SAP18"/>
    <property type="match status" value="1"/>
</dbReference>
<feature type="compositionally biased region" description="Basic and acidic residues" evidence="6">
    <location>
        <begin position="14"/>
        <end position="26"/>
    </location>
</feature>
<gene>
    <name evidence="7" type="primary">EOG090X0HU3</name>
</gene>
<name>A0A4Y7NL73_9CRUS</name>
<dbReference type="AlphaFoldDB" id="A0A4Y7NL73"/>
<accession>A0A4Y7NL73</accession>
<evidence type="ECO:0000256" key="5">
    <source>
        <dbReference type="ARBA" id="ARBA00030511"/>
    </source>
</evidence>
<evidence type="ECO:0000256" key="4">
    <source>
        <dbReference type="ARBA" id="ARBA00023163"/>
    </source>
</evidence>
<dbReference type="InterPro" id="IPR042534">
    <property type="entry name" value="SAP18_sf"/>
</dbReference>
<dbReference type="GO" id="GO:0005634">
    <property type="term" value="C:nucleus"/>
    <property type="evidence" value="ECO:0007669"/>
    <property type="project" value="TreeGrafter"/>
</dbReference>